<dbReference type="InterPro" id="IPR006076">
    <property type="entry name" value="FAD-dep_OxRdtase"/>
</dbReference>
<dbReference type="Gene3D" id="3.30.9.10">
    <property type="entry name" value="D-Amino Acid Oxidase, subunit A, domain 2"/>
    <property type="match status" value="1"/>
</dbReference>
<gene>
    <name evidence="7" type="ORF">SPI_02378</name>
</gene>
<dbReference type="Gene3D" id="3.50.50.60">
    <property type="entry name" value="FAD/NAD(P)-binding domain"/>
    <property type="match status" value="1"/>
</dbReference>
<sequence length="429" mass="46011">MLDKQSHVLIVGGGTFGLSTAYHLARSGYTNVTVVEKASAVPSPFSAGNDLNKIVRAEYVDPFYSDLALEAIAEWANNPVFAPFYHETGYLLGVSGAAGPVSRATLARQLASLQKHPAWAGKITPMETRADLHRVAPALDGPMPGWTGYFNTFAGYAHAANAMRSVYGACAALGVHFELGQAVTALVYDDKAAGRGAAARRCVGVTTATGRQYTADVVLLTLGGSIGRVLPSVGRQIVAKAWALAHVQLTPDEARRLAGIPVTFMRDLGFFFEPEPGTGLFKVCAEGAGYSNFESSPDLSVAPADEATSDFLPARGEQRIRKLLSEALPALADRPLLHGHVCWCADTEDMNYVIDRVPDTEGLFVATGDAGHGFKMLPVVGKWIQATLEKGQQPRARWQWKTGTDGTRTKWRSGTIQDLKDARPAQARL</sequence>
<dbReference type="GO" id="GO:0008115">
    <property type="term" value="F:sarcosine oxidase activity"/>
    <property type="evidence" value="ECO:0007669"/>
    <property type="project" value="TreeGrafter"/>
</dbReference>
<evidence type="ECO:0000256" key="2">
    <source>
        <dbReference type="ARBA" id="ARBA00010989"/>
    </source>
</evidence>
<dbReference type="EMBL" id="AZHD01000003">
    <property type="protein sequence ID" value="OAA65591.1"/>
    <property type="molecule type" value="Genomic_DNA"/>
</dbReference>
<keyword evidence="3" id="KW-0285">Flavoprotein</keyword>
<reference evidence="7 8" key="1">
    <citation type="journal article" date="2016" name="Genome Biol. Evol.">
        <title>Divergent and convergent evolution of fungal pathogenicity.</title>
        <authorList>
            <person name="Shang Y."/>
            <person name="Xiao G."/>
            <person name="Zheng P."/>
            <person name="Cen K."/>
            <person name="Zhan S."/>
            <person name="Wang C."/>
        </authorList>
    </citation>
    <scope>NUCLEOTIDE SEQUENCE [LARGE SCALE GENOMIC DNA]</scope>
    <source>
        <strain evidence="7 8">RCEF 264</strain>
    </source>
</reference>
<comment type="caution">
    <text evidence="7">The sequence shown here is derived from an EMBL/GenBank/DDBJ whole genome shotgun (WGS) entry which is preliminary data.</text>
</comment>
<feature type="domain" description="FAD dependent oxidoreductase" evidence="6">
    <location>
        <begin position="8"/>
        <end position="384"/>
    </location>
</feature>
<dbReference type="GO" id="GO:0051698">
    <property type="term" value="F:saccharopine oxidase activity"/>
    <property type="evidence" value="ECO:0007669"/>
    <property type="project" value="TreeGrafter"/>
</dbReference>
<dbReference type="AlphaFoldDB" id="A0A167XYR2"/>
<evidence type="ECO:0000313" key="7">
    <source>
        <dbReference type="EMBL" id="OAA65591.1"/>
    </source>
</evidence>
<protein>
    <submittedName>
        <fullName evidence="7">Fructosyl amine: oxygen oxidoreductase</fullName>
    </submittedName>
</protein>
<evidence type="ECO:0000256" key="3">
    <source>
        <dbReference type="ARBA" id="ARBA00022630"/>
    </source>
</evidence>
<proteinExistence type="inferred from homology"/>
<dbReference type="Pfam" id="PF01266">
    <property type="entry name" value="DAO"/>
    <property type="match status" value="1"/>
</dbReference>
<organism evidence="7 8">
    <name type="scientific">Niveomyces insectorum RCEF 264</name>
    <dbReference type="NCBI Taxonomy" id="1081102"/>
    <lineage>
        <taxon>Eukaryota</taxon>
        <taxon>Fungi</taxon>
        <taxon>Dikarya</taxon>
        <taxon>Ascomycota</taxon>
        <taxon>Pezizomycotina</taxon>
        <taxon>Sordariomycetes</taxon>
        <taxon>Hypocreomycetidae</taxon>
        <taxon>Hypocreales</taxon>
        <taxon>Cordycipitaceae</taxon>
        <taxon>Niveomyces</taxon>
    </lineage>
</organism>
<dbReference type="Proteomes" id="UP000076874">
    <property type="component" value="Unassembled WGS sequence"/>
</dbReference>
<dbReference type="GO" id="GO:0050660">
    <property type="term" value="F:flavin adenine dinucleotide binding"/>
    <property type="evidence" value="ECO:0007669"/>
    <property type="project" value="InterPro"/>
</dbReference>
<dbReference type="PANTHER" id="PTHR10961">
    <property type="entry name" value="PEROXISOMAL SARCOSINE OXIDASE"/>
    <property type="match status" value="1"/>
</dbReference>
<keyword evidence="5" id="KW-0560">Oxidoreductase</keyword>
<dbReference type="PRINTS" id="PR00420">
    <property type="entry name" value="RNGMNOXGNASE"/>
</dbReference>
<dbReference type="OrthoDB" id="2219495at2759"/>
<comment type="similarity">
    <text evidence="2">Belongs to the MSOX/MTOX family.</text>
</comment>
<keyword evidence="8" id="KW-1185">Reference proteome</keyword>
<comment type="cofactor">
    <cofactor evidence="1">
        <name>FAD</name>
        <dbReference type="ChEBI" id="CHEBI:57692"/>
    </cofactor>
</comment>
<evidence type="ECO:0000259" key="6">
    <source>
        <dbReference type="Pfam" id="PF01266"/>
    </source>
</evidence>
<keyword evidence="4" id="KW-0274">FAD</keyword>
<evidence type="ECO:0000313" key="8">
    <source>
        <dbReference type="Proteomes" id="UP000076874"/>
    </source>
</evidence>
<evidence type="ECO:0000256" key="5">
    <source>
        <dbReference type="ARBA" id="ARBA00023002"/>
    </source>
</evidence>
<name>A0A167XYR2_9HYPO</name>
<evidence type="ECO:0000256" key="1">
    <source>
        <dbReference type="ARBA" id="ARBA00001974"/>
    </source>
</evidence>
<evidence type="ECO:0000256" key="4">
    <source>
        <dbReference type="ARBA" id="ARBA00022827"/>
    </source>
</evidence>
<dbReference type="STRING" id="1081102.A0A167XYR2"/>
<dbReference type="InterPro" id="IPR036188">
    <property type="entry name" value="FAD/NAD-bd_sf"/>
</dbReference>
<dbReference type="InterPro" id="IPR045170">
    <property type="entry name" value="MTOX"/>
</dbReference>
<accession>A0A167XYR2</accession>
<dbReference type="PANTHER" id="PTHR10961:SF26">
    <property type="entry name" value="L-SACCHAROPINE OXIDASE"/>
    <property type="match status" value="1"/>
</dbReference>
<dbReference type="SUPFAM" id="SSF51905">
    <property type="entry name" value="FAD/NAD(P)-binding domain"/>
    <property type="match status" value="1"/>
</dbReference>